<dbReference type="EMBL" id="GBRH01159474">
    <property type="protein sequence ID" value="JAE38422.1"/>
    <property type="molecule type" value="Transcribed_RNA"/>
</dbReference>
<name>A0A0A9HNV8_ARUDO</name>
<reference evidence="1" key="1">
    <citation type="submission" date="2014-09" db="EMBL/GenBank/DDBJ databases">
        <authorList>
            <person name="Magalhaes I.L.F."/>
            <person name="Oliveira U."/>
            <person name="Santos F.R."/>
            <person name="Vidigal T.H.D.A."/>
            <person name="Brescovit A.D."/>
            <person name="Santos A.J."/>
        </authorList>
    </citation>
    <scope>NUCLEOTIDE SEQUENCE</scope>
    <source>
        <tissue evidence="1">Shoot tissue taken approximately 20 cm above the soil surface</tissue>
    </source>
</reference>
<sequence>MYMLTIRNKTYPETEYSPIRAYSETKMYFRSSSDFLIY</sequence>
<organism evidence="1">
    <name type="scientific">Arundo donax</name>
    <name type="common">Giant reed</name>
    <name type="synonym">Donax arundinaceus</name>
    <dbReference type="NCBI Taxonomy" id="35708"/>
    <lineage>
        <taxon>Eukaryota</taxon>
        <taxon>Viridiplantae</taxon>
        <taxon>Streptophyta</taxon>
        <taxon>Embryophyta</taxon>
        <taxon>Tracheophyta</taxon>
        <taxon>Spermatophyta</taxon>
        <taxon>Magnoliopsida</taxon>
        <taxon>Liliopsida</taxon>
        <taxon>Poales</taxon>
        <taxon>Poaceae</taxon>
        <taxon>PACMAD clade</taxon>
        <taxon>Arundinoideae</taxon>
        <taxon>Arundineae</taxon>
        <taxon>Arundo</taxon>
    </lineage>
</organism>
<dbReference type="AlphaFoldDB" id="A0A0A9HNV8"/>
<reference evidence="1" key="2">
    <citation type="journal article" date="2015" name="Data Brief">
        <title>Shoot transcriptome of the giant reed, Arundo donax.</title>
        <authorList>
            <person name="Barrero R.A."/>
            <person name="Guerrero F.D."/>
            <person name="Moolhuijzen P."/>
            <person name="Goolsby J.A."/>
            <person name="Tidwell J."/>
            <person name="Bellgard S.E."/>
            <person name="Bellgard M.I."/>
        </authorList>
    </citation>
    <scope>NUCLEOTIDE SEQUENCE</scope>
    <source>
        <tissue evidence="1">Shoot tissue taken approximately 20 cm above the soil surface</tissue>
    </source>
</reference>
<proteinExistence type="predicted"/>
<evidence type="ECO:0000313" key="1">
    <source>
        <dbReference type="EMBL" id="JAE38422.1"/>
    </source>
</evidence>
<accession>A0A0A9HNV8</accession>
<protein>
    <submittedName>
        <fullName evidence="1">Uncharacterized protein</fullName>
    </submittedName>
</protein>